<protein>
    <recommendedName>
        <fullName evidence="3">HEAT repeat protein</fullName>
    </recommendedName>
</protein>
<dbReference type="Pfam" id="PF13646">
    <property type="entry name" value="HEAT_2"/>
    <property type="match status" value="1"/>
</dbReference>
<sequence length="112" mass="12562">MEYREPGAGGREELLEAIEKDDAQELCGAMIAAAFNVDDWKWLQEEFVSLLQHPNANVRAIAATSLGHVARVHGQLDTARVLPLLEELRQHQKTRGFAETALEDIEMFAHQP</sequence>
<reference evidence="2" key="1">
    <citation type="journal article" date="2019" name="Int. J. Syst. Evol. Microbiol.">
        <title>The Global Catalogue of Microorganisms (GCM) 10K type strain sequencing project: providing services to taxonomists for standard genome sequencing and annotation.</title>
        <authorList>
            <consortium name="The Broad Institute Genomics Platform"/>
            <consortium name="The Broad Institute Genome Sequencing Center for Infectious Disease"/>
            <person name="Wu L."/>
            <person name="Ma J."/>
        </authorList>
    </citation>
    <scope>NUCLEOTIDE SEQUENCE [LARGE SCALE GENOMIC DNA]</scope>
    <source>
        <strain evidence="2">JCM 17975</strain>
    </source>
</reference>
<dbReference type="InterPro" id="IPR016024">
    <property type="entry name" value="ARM-type_fold"/>
</dbReference>
<keyword evidence="2" id="KW-1185">Reference proteome</keyword>
<accession>A0ABP8WRZ9</accession>
<dbReference type="Proteomes" id="UP001500843">
    <property type="component" value="Unassembled WGS sequence"/>
</dbReference>
<dbReference type="InterPro" id="IPR049796">
    <property type="entry name" value="CdiI_Ct-like"/>
</dbReference>
<dbReference type="SUPFAM" id="SSF48371">
    <property type="entry name" value="ARM repeat"/>
    <property type="match status" value="1"/>
</dbReference>
<dbReference type="EMBL" id="BAABHM010000006">
    <property type="protein sequence ID" value="GAA4693096.1"/>
    <property type="molecule type" value="Genomic_DNA"/>
</dbReference>
<comment type="caution">
    <text evidence="1">The sequence shown here is derived from an EMBL/GenBank/DDBJ whole genome shotgun (WGS) entry which is preliminary data.</text>
</comment>
<evidence type="ECO:0000313" key="1">
    <source>
        <dbReference type="EMBL" id="GAA4693096.1"/>
    </source>
</evidence>
<gene>
    <name evidence="1" type="ORF">GCM10023198_10570</name>
</gene>
<dbReference type="InterPro" id="IPR011989">
    <property type="entry name" value="ARM-like"/>
</dbReference>
<organism evidence="1 2">
    <name type="scientific">Promicromonospora umidemergens</name>
    <dbReference type="NCBI Taxonomy" id="629679"/>
    <lineage>
        <taxon>Bacteria</taxon>
        <taxon>Bacillati</taxon>
        <taxon>Actinomycetota</taxon>
        <taxon>Actinomycetes</taxon>
        <taxon>Micrococcales</taxon>
        <taxon>Promicromonosporaceae</taxon>
        <taxon>Promicromonospora</taxon>
    </lineage>
</organism>
<evidence type="ECO:0000313" key="2">
    <source>
        <dbReference type="Proteomes" id="UP001500843"/>
    </source>
</evidence>
<dbReference type="RefSeq" id="WP_253870100.1">
    <property type="nucleotide sequence ID" value="NZ_BAABHM010000006.1"/>
</dbReference>
<dbReference type="CDD" id="cd20694">
    <property type="entry name" value="CdiI_Ct-like"/>
    <property type="match status" value="1"/>
</dbReference>
<name>A0ABP8WRZ9_9MICO</name>
<proteinExistence type="predicted"/>
<evidence type="ECO:0008006" key="3">
    <source>
        <dbReference type="Google" id="ProtNLM"/>
    </source>
</evidence>
<dbReference type="Gene3D" id="1.25.10.10">
    <property type="entry name" value="Leucine-rich Repeat Variant"/>
    <property type="match status" value="1"/>
</dbReference>